<dbReference type="Pfam" id="PF01841">
    <property type="entry name" value="Transglut_core"/>
    <property type="match status" value="1"/>
</dbReference>
<reference evidence="2 3" key="1">
    <citation type="submission" date="2017-01" db="EMBL/GenBank/DDBJ databases">
        <authorList>
            <person name="Mah S.A."/>
            <person name="Swanson W.J."/>
            <person name="Moy G.W."/>
            <person name="Vacquier V.D."/>
        </authorList>
    </citation>
    <scope>NUCLEOTIDE SEQUENCE [LARGE SCALE GENOMIC DNA]</scope>
    <source>
        <strain evidence="2 3">DSM 26375</strain>
    </source>
</reference>
<dbReference type="Gene3D" id="3.10.620.30">
    <property type="match status" value="1"/>
</dbReference>
<dbReference type="PANTHER" id="PTHR33490:SF3">
    <property type="entry name" value="CONSERVED INTEGRAL MEMBRANE PROTEIN"/>
    <property type="match status" value="1"/>
</dbReference>
<feature type="domain" description="Transglutaminase-like" evidence="1">
    <location>
        <begin position="27"/>
        <end position="136"/>
    </location>
</feature>
<dbReference type="InterPro" id="IPR038765">
    <property type="entry name" value="Papain-like_cys_pep_sf"/>
</dbReference>
<dbReference type="InterPro" id="IPR002931">
    <property type="entry name" value="Transglutaminase-like"/>
</dbReference>
<organism evidence="2 3">
    <name type="scientific">Gemmobacter megaterium</name>
    <dbReference type="NCBI Taxonomy" id="1086013"/>
    <lineage>
        <taxon>Bacteria</taxon>
        <taxon>Pseudomonadati</taxon>
        <taxon>Pseudomonadota</taxon>
        <taxon>Alphaproteobacteria</taxon>
        <taxon>Rhodobacterales</taxon>
        <taxon>Paracoccaceae</taxon>
        <taxon>Gemmobacter</taxon>
    </lineage>
</organism>
<dbReference type="PANTHER" id="PTHR33490">
    <property type="entry name" value="BLR5614 PROTEIN-RELATED"/>
    <property type="match status" value="1"/>
</dbReference>
<dbReference type="RefSeq" id="WP_076528388.1">
    <property type="nucleotide sequence ID" value="NZ_BMEH01000001.1"/>
</dbReference>
<dbReference type="STRING" id="1086013.SAMN05421774_101526"/>
<sequence>MTAPTLRPTRFIDSDHPAIRAFAATHAGRGTARDKAVALAAAVRDAVPYDLYAFQVAPEPLVASAVLAAPSAYCVPKAVLLAAVARAAGIPSRIGFADVRNHLTSPRFQAMMDEPDFRWHAYTALQIDGRWLKATPAFDRAMCDKRGVAVLTFDGTQDSIFQPFDAQGRKSMEYIAFHGEFDDLPYDRFASEMRRIYPRLLANVANVRAERAGP</sequence>
<dbReference type="OrthoDB" id="4697328at2"/>
<accession>A0A1N7KLL1</accession>
<proteinExistence type="predicted"/>
<dbReference type="AlphaFoldDB" id="A0A1N7KLL1"/>
<evidence type="ECO:0000313" key="3">
    <source>
        <dbReference type="Proteomes" id="UP000186141"/>
    </source>
</evidence>
<evidence type="ECO:0000313" key="2">
    <source>
        <dbReference type="EMBL" id="SIS62404.1"/>
    </source>
</evidence>
<gene>
    <name evidence="2" type="ORF">SAMN05421774_101526</name>
</gene>
<protein>
    <submittedName>
        <fullName evidence="2">Transglutaminase-like superfamily protein</fullName>
    </submittedName>
</protein>
<evidence type="ECO:0000259" key="1">
    <source>
        <dbReference type="Pfam" id="PF01841"/>
    </source>
</evidence>
<dbReference type="Proteomes" id="UP000186141">
    <property type="component" value="Unassembled WGS sequence"/>
</dbReference>
<dbReference type="EMBL" id="FTOT01000001">
    <property type="protein sequence ID" value="SIS62404.1"/>
    <property type="molecule type" value="Genomic_DNA"/>
</dbReference>
<dbReference type="SUPFAM" id="SSF54001">
    <property type="entry name" value="Cysteine proteinases"/>
    <property type="match status" value="1"/>
</dbReference>
<keyword evidence="3" id="KW-1185">Reference proteome</keyword>
<name>A0A1N7KLL1_9RHOB</name>